<dbReference type="RefSeq" id="WP_192010836.1">
    <property type="nucleotide sequence ID" value="NZ_JACYTQ010000005.1"/>
</dbReference>
<evidence type="ECO:0000313" key="2">
    <source>
        <dbReference type="EMBL" id="MBD8489948.1"/>
    </source>
</evidence>
<keyword evidence="3" id="KW-1185">Reference proteome</keyword>
<reference evidence="2 3" key="1">
    <citation type="submission" date="2020-09" db="EMBL/GenBank/DDBJ databases">
        <title>Echinicola sp. CAU 1574 isolated from sand of Sido Beach.</title>
        <authorList>
            <person name="Kim W."/>
        </authorList>
    </citation>
    <scope>NUCLEOTIDE SEQUENCE [LARGE SCALE GENOMIC DNA]</scope>
    <source>
        <strain evidence="2 3">CAU 1574</strain>
    </source>
</reference>
<comment type="caution">
    <text evidence="2">The sequence shown here is derived from an EMBL/GenBank/DDBJ whole genome shotgun (WGS) entry which is preliminary data.</text>
</comment>
<dbReference type="Proteomes" id="UP000647133">
    <property type="component" value="Unassembled WGS sequence"/>
</dbReference>
<evidence type="ECO:0000313" key="3">
    <source>
        <dbReference type="Proteomes" id="UP000647133"/>
    </source>
</evidence>
<name>A0ABR9AQ01_9BACT</name>
<sequence length="248" mass="27581">MKNIAILLIAILGFTACNNNDKDELPASMEVNFSFAHSLNGQALELENEAYTLPSGESFTPRKFKYYISNITFANSTNNSSYKVEDGYFLIDQAGKTSFSVEVPTAAYDQLTFYVGIDKSRNHSTDQVGDLDPNNDMVWNWNTGYKFLVLEGEWEYQSSERQGLIVHIGNNDPESEQNFKAISFDLEDAGKSLGSSATANLSFEAELSELFINPNTLNIHELESTSIMGGDLAIQIANNYQEGLFSLK</sequence>
<dbReference type="Pfam" id="PF20243">
    <property type="entry name" value="MbnP"/>
    <property type="match status" value="1"/>
</dbReference>
<evidence type="ECO:0000259" key="1">
    <source>
        <dbReference type="Pfam" id="PF20243"/>
    </source>
</evidence>
<proteinExistence type="predicted"/>
<organism evidence="2 3">
    <name type="scientific">Echinicola arenosa</name>
    <dbReference type="NCBI Taxonomy" id="2774144"/>
    <lineage>
        <taxon>Bacteria</taxon>
        <taxon>Pseudomonadati</taxon>
        <taxon>Bacteroidota</taxon>
        <taxon>Cytophagia</taxon>
        <taxon>Cytophagales</taxon>
        <taxon>Cyclobacteriaceae</taxon>
        <taxon>Echinicola</taxon>
    </lineage>
</organism>
<gene>
    <name evidence="2" type="ORF">IFO69_14420</name>
</gene>
<protein>
    <recommendedName>
        <fullName evidence="1">Copper-binding protein MbnP-like domain-containing protein</fullName>
    </recommendedName>
</protein>
<feature type="domain" description="Copper-binding protein MbnP-like" evidence="1">
    <location>
        <begin position="30"/>
        <end position="222"/>
    </location>
</feature>
<accession>A0ABR9AQ01</accession>
<dbReference type="InterPro" id="IPR046863">
    <property type="entry name" value="MbnP-like_dom"/>
</dbReference>
<dbReference type="PROSITE" id="PS51257">
    <property type="entry name" value="PROKAR_LIPOPROTEIN"/>
    <property type="match status" value="1"/>
</dbReference>
<dbReference type="EMBL" id="JACYTQ010000005">
    <property type="protein sequence ID" value="MBD8489948.1"/>
    <property type="molecule type" value="Genomic_DNA"/>
</dbReference>